<dbReference type="Pfam" id="PF23055">
    <property type="entry name" value="DUF7041"/>
    <property type="match status" value="1"/>
</dbReference>
<evidence type="ECO:0000313" key="2">
    <source>
        <dbReference type="Proteomes" id="UP001652620"/>
    </source>
</evidence>
<keyword evidence="2" id="KW-1185">Reference proteome</keyword>
<dbReference type="KEGG" id="bdr:105229751"/>
<sequence length="272" mass="30793">MNDSMAVSGGSSGVEHISTQNVSPRLPLPSMSEDNIKAYFYSLGFWFEASRVFDDSVKFNIVLASVPPAKLIEMRTIIDDTPLTDKYGYIRRKIIDIFTESQQRHLQRVLKELPLGDRRPSELYHEMRRTAEPALSESILHDLWVSRLPPYAQAAIIATNAPIGEKIKIADSISECLEMKVGNQICEVSTEPSFPDEWSNLRAEVAALIKQVNQFMRNSRTQQRSRSSSASRSRRGTLNVPCLCWYHTKFGANATKCRQPCTFIQLPPQNVE</sequence>
<dbReference type="AlphaFoldDB" id="A0A6I9VCY5"/>
<dbReference type="OrthoDB" id="8058130at2759"/>
<dbReference type="RefSeq" id="XP_011208491.2">
    <property type="nucleotide sequence ID" value="XM_011210189.2"/>
</dbReference>
<dbReference type="Proteomes" id="UP001652620">
    <property type="component" value="Chromosome 6"/>
</dbReference>
<feature type="domain" description="DUF7041" evidence="1">
    <location>
        <begin position="40"/>
        <end position="110"/>
    </location>
</feature>
<name>A0A6I9VCY5_BACDO</name>
<dbReference type="PANTHER" id="PTHR33327:SF3">
    <property type="entry name" value="RNA-DIRECTED DNA POLYMERASE"/>
    <property type="match status" value="1"/>
</dbReference>
<evidence type="ECO:0000313" key="3">
    <source>
        <dbReference type="RefSeq" id="XP_011208491.2"/>
    </source>
</evidence>
<proteinExistence type="predicted"/>
<reference evidence="3" key="1">
    <citation type="submission" date="2025-08" db="UniProtKB">
        <authorList>
            <consortium name="RefSeq"/>
        </authorList>
    </citation>
    <scope>IDENTIFICATION</scope>
    <source>
        <tissue evidence="3">Adult</tissue>
    </source>
</reference>
<dbReference type="InParanoid" id="A0A6I9VCY5"/>
<protein>
    <submittedName>
        <fullName evidence="3">Uncharacterized protein LOC105229751</fullName>
    </submittedName>
</protein>
<organism evidence="2 3">
    <name type="scientific">Bactrocera dorsalis</name>
    <name type="common">Oriental fruit fly</name>
    <name type="synonym">Dacus dorsalis</name>
    <dbReference type="NCBI Taxonomy" id="27457"/>
    <lineage>
        <taxon>Eukaryota</taxon>
        <taxon>Metazoa</taxon>
        <taxon>Ecdysozoa</taxon>
        <taxon>Arthropoda</taxon>
        <taxon>Hexapoda</taxon>
        <taxon>Insecta</taxon>
        <taxon>Pterygota</taxon>
        <taxon>Neoptera</taxon>
        <taxon>Endopterygota</taxon>
        <taxon>Diptera</taxon>
        <taxon>Brachycera</taxon>
        <taxon>Muscomorpha</taxon>
        <taxon>Tephritoidea</taxon>
        <taxon>Tephritidae</taxon>
        <taxon>Bactrocera</taxon>
        <taxon>Bactrocera</taxon>
    </lineage>
</organism>
<accession>A0A6I9VCY5</accession>
<dbReference type="InterPro" id="IPR055469">
    <property type="entry name" value="DUF7041"/>
</dbReference>
<dbReference type="PANTHER" id="PTHR33327">
    <property type="entry name" value="ENDONUCLEASE"/>
    <property type="match status" value="1"/>
</dbReference>
<gene>
    <name evidence="3" type="primary">LOC105229751</name>
</gene>
<dbReference type="GeneID" id="105229751"/>
<evidence type="ECO:0000259" key="1">
    <source>
        <dbReference type="Pfam" id="PF23055"/>
    </source>
</evidence>